<sequence length="256" mass="27022">MKSWAATTYGIRGARVAAGLLAAGALVAGCGEDGDGRDDPTVIVEDEQVQLAGHTFVAEEVDGHDLVEGSRLSITFDQDAMSVVAGCNTLFGPYDDADGELRWSEEPASTQIGCDEALSEQDDWLRTTLTEGLEIADDDAADLVLEGDGLRIEMTREDGEPSEPPDDAAQYSARLNGPPTAEIGRVVLLTLSNTGDARDSYGFTITPADAGKVRPRHLTVESGRSGKLKVKVLSTPLTIEVESVGAGPGIDTFTIR</sequence>
<evidence type="ECO:0000313" key="3">
    <source>
        <dbReference type="Proteomes" id="UP001327225"/>
    </source>
</evidence>
<keyword evidence="3" id="KW-1185">Reference proteome</keyword>
<evidence type="ECO:0000313" key="2">
    <source>
        <dbReference type="EMBL" id="WQQ26102.1"/>
    </source>
</evidence>
<proteinExistence type="predicted"/>
<reference evidence="3" key="1">
    <citation type="submission" date="2023-12" db="EMBL/GenBank/DDBJ databases">
        <title>Novel species in genus Nocardioides.</title>
        <authorList>
            <person name="Zhou H."/>
        </authorList>
    </citation>
    <scope>NUCLEOTIDE SEQUENCE [LARGE SCALE GENOMIC DNA]</scope>
    <source>
        <strain evidence="3">HM61</strain>
    </source>
</reference>
<feature type="domain" description="DUF306" evidence="1">
    <location>
        <begin position="50"/>
        <end position="146"/>
    </location>
</feature>
<dbReference type="RefSeq" id="WP_322937189.1">
    <property type="nucleotide sequence ID" value="NZ_CP141059.1"/>
</dbReference>
<dbReference type="Proteomes" id="UP001327225">
    <property type="component" value="Chromosome"/>
</dbReference>
<gene>
    <name evidence="2" type="ORF">SHK19_19330</name>
</gene>
<dbReference type="PANTHER" id="PTHR35535:SF1">
    <property type="entry name" value="HEAT SHOCK PROTEIN HSLJ"/>
    <property type="match status" value="1"/>
</dbReference>
<dbReference type="Gene3D" id="2.40.128.270">
    <property type="match status" value="1"/>
</dbReference>
<accession>A0ABZ0ZR43</accession>
<protein>
    <submittedName>
        <fullName evidence="2">META domain-containing protein</fullName>
    </submittedName>
</protein>
<dbReference type="Pfam" id="PF03724">
    <property type="entry name" value="META"/>
    <property type="match status" value="1"/>
</dbReference>
<dbReference type="InterPro" id="IPR053147">
    <property type="entry name" value="Hsp_HslJ-like"/>
</dbReference>
<name>A0ABZ0ZR43_9ACTN</name>
<dbReference type="PROSITE" id="PS51257">
    <property type="entry name" value="PROKAR_LIPOPROTEIN"/>
    <property type="match status" value="1"/>
</dbReference>
<dbReference type="InterPro" id="IPR038670">
    <property type="entry name" value="HslJ-like_sf"/>
</dbReference>
<organism evidence="2 3">
    <name type="scientific">Nocardioides bizhenqiangii</name>
    <dbReference type="NCBI Taxonomy" id="3095076"/>
    <lineage>
        <taxon>Bacteria</taxon>
        <taxon>Bacillati</taxon>
        <taxon>Actinomycetota</taxon>
        <taxon>Actinomycetes</taxon>
        <taxon>Propionibacteriales</taxon>
        <taxon>Nocardioidaceae</taxon>
        <taxon>Nocardioides</taxon>
    </lineage>
</organism>
<dbReference type="InterPro" id="IPR005184">
    <property type="entry name" value="DUF306_Meta_HslJ"/>
</dbReference>
<dbReference type="EMBL" id="CP141059">
    <property type="protein sequence ID" value="WQQ26102.1"/>
    <property type="molecule type" value="Genomic_DNA"/>
</dbReference>
<dbReference type="PANTHER" id="PTHR35535">
    <property type="entry name" value="HEAT SHOCK PROTEIN HSLJ"/>
    <property type="match status" value="1"/>
</dbReference>
<evidence type="ECO:0000259" key="1">
    <source>
        <dbReference type="Pfam" id="PF03724"/>
    </source>
</evidence>